<dbReference type="AlphaFoldDB" id="A0A2Z2NTT5"/>
<evidence type="ECO:0000256" key="4">
    <source>
        <dbReference type="ARBA" id="ARBA00022989"/>
    </source>
</evidence>
<comment type="subcellular location">
    <subcellularLocation>
        <location evidence="1">Cell membrane</location>
        <topology evidence="1">Multi-pass membrane protein</topology>
    </subcellularLocation>
</comment>
<keyword evidence="3 6" id="KW-0812">Transmembrane</keyword>
<feature type="transmembrane region" description="Helical" evidence="6">
    <location>
        <begin position="91"/>
        <end position="111"/>
    </location>
</feature>
<proteinExistence type="predicted"/>
<sequence length="491" mass="53600">MVEVGMLRHLRNYATAGIISAVVGLVSFPILTRNLSVADYGVVGLVTSSLTLCIAIGKLGVQHSVIRFFSQIKNGNIGFTVGQMNSTVSMVFFALAAMATALWLFSGFVILPNVLQNDNIASLFSLAAIIVFIRLLGSGVMNFLRAQQRSGVVAIAQSVSRFLNLSLILVLLLLGDLDPWSVISCLLIAELVGVIYTAYHYLPDFEFRMSDVSMKLAKALLMYGLPLMMLESLGLVLRLSDRYLIESIMGVSALGQYSASYNLTAYIDIIILATLIQAVKPAYMQLWESDGRVATQKFLTSGFHLYMVVGIPFIAMFSLTSPHLLSFLAGDKYSPGTVIIPYVAISFWLEGTMHFLAAGLYIFKNTKVLMGWSLVATVINLSLNVLLIPRFGITGAAIVTIISYVIFMAGVGSQAFKHVDFAIKLRIPLQILAASGAVFLVLNPMTFGSDVADFLIKGVLGSSILLALLWFVDAGFRQWLSLNLNKWLRRA</sequence>
<feature type="transmembrane region" description="Helical" evidence="6">
    <location>
        <begin position="393"/>
        <end position="411"/>
    </location>
</feature>
<evidence type="ECO:0000256" key="5">
    <source>
        <dbReference type="ARBA" id="ARBA00023136"/>
    </source>
</evidence>
<feature type="transmembrane region" description="Helical" evidence="6">
    <location>
        <begin position="454"/>
        <end position="472"/>
    </location>
</feature>
<feature type="transmembrane region" description="Helical" evidence="6">
    <location>
        <begin position="423"/>
        <end position="442"/>
    </location>
</feature>
<evidence type="ECO:0000256" key="2">
    <source>
        <dbReference type="ARBA" id="ARBA00022475"/>
    </source>
</evidence>
<keyword evidence="8" id="KW-1185">Reference proteome</keyword>
<evidence type="ECO:0000256" key="1">
    <source>
        <dbReference type="ARBA" id="ARBA00004651"/>
    </source>
</evidence>
<dbReference type="OrthoDB" id="5785171at2"/>
<keyword evidence="4 6" id="KW-1133">Transmembrane helix</keyword>
<dbReference type="GO" id="GO:0005886">
    <property type="term" value="C:plasma membrane"/>
    <property type="evidence" value="ECO:0007669"/>
    <property type="project" value="UniProtKB-SubCell"/>
</dbReference>
<evidence type="ECO:0000313" key="7">
    <source>
        <dbReference type="EMBL" id="ASJ74972.1"/>
    </source>
</evidence>
<feature type="transmembrane region" description="Helical" evidence="6">
    <location>
        <begin position="12"/>
        <end position="31"/>
    </location>
</feature>
<dbReference type="Proteomes" id="UP000250079">
    <property type="component" value="Chromosome"/>
</dbReference>
<feature type="transmembrane region" description="Helical" evidence="6">
    <location>
        <begin position="151"/>
        <end position="174"/>
    </location>
</feature>
<dbReference type="KEGG" id="gai:IMCC3135_24525"/>
<evidence type="ECO:0000313" key="8">
    <source>
        <dbReference type="Proteomes" id="UP000250079"/>
    </source>
</evidence>
<name>A0A2Z2NTT5_9GAMM</name>
<reference evidence="7 8" key="1">
    <citation type="submission" date="2016-12" db="EMBL/GenBank/DDBJ databases">
        <authorList>
            <person name="Song W.-J."/>
            <person name="Kurnit D.M."/>
        </authorList>
    </citation>
    <scope>NUCLEOTIDE SEQUENCE [LARGE SCALE GENOMIC DNA]</scope>
    <source>
        <strain evidence="7 8">IMCC3135</strain>
    </source>
</reference>
<feature type="transmembrane region" description="Helical" evidence="6">
    <location>
        <begin position="339"/>
        <end position="362"/>
    </location>
</feature>
<gene>
    <name evidence="7" type="ORF">IMCC3135_24525</name>
</gene>
<dbReference type="EMBL" id="CP018632">
    <property type="protein sequence ID" value="ASJ74972.1"/>
    <property type="molecule type" value="Genomic_DNA"/>
</dbReference>
<feature type="transmembrane region" description="Helical" evidence="6">
    <location>
        <begin position="37"/>
        <end position="61"/>
    </location>
</feature>
<organism evidence="7 8">
    <name type="scientific">Granulosicoccus antarcticus IMCC3135</name>
    <dbReference type="NCBI Taxonomy" id="1192854"/>
    <lineage>
        <taxon>Bacteria</taxon>
        <taxon>Pseudomonadati</taxon>
        <taxon>Pseudomonadota</taxon>
        <taxon>Gammaproteobacteria</taxon>
        <taxon>Chromatiales</taxon>
        <taxon>Granulosicoccaceae</taxon>
        <taxon>Granulosicoccus</taxon>
    </lineage>
</organism>
<dbReference type="Pfam" id="PF01943">
    <property type="entry name" value="Polysacc_synt"/>
    <property type="match status" value="1"/>
</dbReference>
<dbReference type="InterPro" id="IPR050833">
    <property type="entry name" value="Poly_Biosynth_Transport"/>
</dbReference>
<feature type="transmembrane region" description="Helical" evidence="6">
    <location>
        <begin position="298"/>
        <end position="319"/>
    </location>
</feature>
<feature type="transmembrane region" description="Helical" evidence="6">
    <location>
        <begin position="220"/>
        <end position="239"/>
    </location>
</feature>
<keyword evidence="5 6" id="KW-0472">Membrane</keyword>
<feature type="transmembrane region" description="Helical" evidence="6">
    <location>
        <begin position="123"/>
        <end position="144"/>
    </location>
</feature>
<feature type="transmembrane region" description="Helical" evidence="6">
    <location>
        <begin position="259"/>
        <end position="278"/>
    </location>
</feature>
<protein>
    <submittedName>
        <fullName evidence="7">Uncharacterized protein</fullName>
    </submittedName>
</protein>
<dbReference type="PANTHER" id="PTHR30250:SF11">
    <property type="entry name" value="O-ANTIGEN TRANSPORTER-RELATED"/>
    <property type="match status" value="1"/>
</dbReference>
<accession>A0A2Z2NTT5</accession>
<dbReference type="RefSeq" id="WP_088919937.1">
    <property type="nucleotide sequence ID" value="NZ_CP018632.1"/>
</dbReference>
<dbReference type="PANTHER" id="PTHR30250">
    <property type="entry name" value="PST FAMILY PREDICTED COLANIC ACID TRANSPORTER"/>
    <property type="match status" value="1"/>
</dbReference>
<feature type="transmembrane region" description="Helical" evidence="6">
    <location>
        <begin position="369"/>
        <end position="387"/>
    </location>
</feature>
<dbReference type="InterPro" id="IPR002797">
    <property type="entry name" value="Polysacc_synth"/>
</dbReference>
<evidence type="ECO:0000256" key="3">
    <source>
        <dbReference type="ARBA" id="ARBA00022692"/>
    </source>
</evidence>
<evidence type="ECO:0000256" key="6">
    <source>
        <dbReference type="SAM" id="Phobius"/>
    </source>
</evidence>
<feature type="transmembrane region" description="Helical" evidence="6">
    <location>
        <begin position="180"/>
        <end position="199"/>
    </location>
</feature>
<keyword evidence="2" id="KW-1003">Cell membrane</keyword>